<sequence length="101" mass="11362">MVAVNLLLLPLFVLGVLSFLVLSTKKSSDKKESEHALQSTYSFAIPILPIGWLCIELFHRFIQPVSLATYREFIWTLVMLTFIVVGIGAYMKKRSVKSASV</sequence>
<evidence type="ECO:0000313" key="2">
    <source>
        <dbReference type="EMBL" id="QKS69912.1"/>
    </source>
</evidence>
<keyword evidence="3" id="KW-1185">Reference proteome</keyword>
<name>A0A859FAV6_9BACI</name>
<keyword evidence="1" id="KW-0812">Transmembrane</keyword>
<dbReference type="RefSeq" id="WP_176007956.1">
    <property type="nucleotide sequence ID" value="NZ_CP041372.2"/>
</dbReference>
<feature type="transmembrane region" description="Helical" evidence="1">
    <location>
        <begin position="6"/>
        <end position="22"/>
    </location>
</feature>
<accession>A0A859FAV6</accession>
<feature type="transmembrane region" description="Helical" evidence="1">
    <location>
        <begin position="43"/>
        <end position="61"/>
    </location>
</feature>
<dbReference type="KEGG" id="psua:FLK61_24330"/>
<protein>
    <submittedName>
        <fullName evidence="2">Uncharacterized protein</fullName>
    </submittedName>
</protein>
<keyword evidence="1" id="KW-1133">Transmembrane helix</keyword>
<proteinExistence type="predicted"/>
<evidence type="ECO:0000313" key="3">
    <source>
        <dbReference type="Proteomes" id="UP000318138"/>
    </source>
</evidence>
<gene>
    <name evidence="2" type="ORF">FLK61_24330</name>
</gene>
<evidence type="ECO:0000256" key="1">
    <source>
        <dbReference type="SAM" id="Phobius"/>
    </source>
</evidence>
<dbReference type="Proteomes" id="UP000318138">
    <property type="component" value="Chromosome"/>
</dbReference>
<keyword evidence="1" id="KW-0472">Membrane</keyword>
<reference evidence="3" key="1">
    <citation type="submission" date="2019-07" db="EMBL/GenBank/DDBJ databases">
        <title>Bacillus alkalisoli sp. nov. isolated from saline soil.</title>
        <authorList>
            <person name="Sun J.-Q."/>
            <person name="Xu L."/>
        </authorList>
    </citation>
    <scope>NUCLEOTIDE SEQUENCE [LARGE SCALE GENOMIC DNA]</scope>
    <source>
        <strain evidence="3">M4U3P1</strain>
    </source>
</reference>
<organism evidence="2 3">
    <name type="scientific">Paenalkalicoccus suaedae</name>
    <dbReference type="NCBI Taxonomy" id="2592382"/>
    <lineage>
        <taxon>Bacteria</taxon>
        <taxon>Bacillati</taxon>
        <taxon>Bacillota</taxon>
        <taxon>Bacilli</taxon>
        <taxon>Bacillales</taxon>
        <taxon>Bacillaceae</taxon>
        <taxon>Paenalkalicoccus</taxon>
    </lineage>
</organism>
<dbReference type="EMBL" id="CP041372">
    <property type="protein sequence ID" value="QKS69912.1"/>
    <property type="molecule type" value="Genomic_DNA"/>
</dbReference>
<feature type="transmembrane region" description="Helical" evidence="1">
    <location>
        <begin position="73"/>
        <end position="91"/>
    </location>
</feature>
<dbReference type="AlphaFoldDB" id="A0A859FAV6"/>